<dbReference type="Gene3D" id="1.10.10.10">
    <property type="entry name" value="Winged helix-like DNA-binding domain superfamily/Winged helix DNA-binding domain"/>
    <property type="match status" value="1"/>
</dbReference>
<proteinExistence type="predicted"/>
<comment type="caution">
    <text evidence="2">The sequence shown here is derived from an EMBL/GenBank/DDBJ whole genome shotgun (WGS) entry which is preliminary data.</text>
</comment>
<reference evidence="2 3" key="1">
    <citation type="journal article" date="2015" name="Nature">
        <title>rRNA introns, odd ribosomes, and small enigmatic genomes across a large radiation of phyla.</title>
        <authorList>
            <person name="Brown C.T."/>
            <person name="Hug L.A."/>
            <person name="Thomas B.C."/>
            <person name="Sharon I."/>
            <person name="Castelle C.J."/>
            <person name="Singh A."/>
            <person name="Wilkins M.J."/>
            <person name="Williams K.H."/>
            <person name="Banfield J.F."/>
        </authorList>
    </citation>
    <scope>NUCLEOTIDE SEQUENCE [LARGE SCALE GENOMIC DNA]</scope>
</reference>
<evidence type="ECO:0000313" key="2">
    <source>
        <dbReference type="EMBL" id="KKS47045.1"/>
    </source>
</evidence>
<protein>
    <submittedName>
        <fullName evidence="2">Transcriptional regulator, TrmB</fullName>
    </submittedName>
</protein>
<dbReference type="InterPro" id="IPR036388">
    <property type="entry name" value="WH-like_DNA-bd_sf"/>
</dbReference>
<dbReference type="InterPro" id="IPR051797">
    <property type="entry name" value="TrmB-like"/>
</dbReference>
<dbReference type="AlphaFoldDB" id="A0A0G0ZE96"/>
<name>A0A0G0ZE96_9BACT</name>
<dbReference type="InterPro" id="IPR002831">
    <property type="entry name" value="Tscrpt_reg_TrmB_N"/>
</dbReference>
<dbReference type="InterPro" id="IPR036390">
    <property type="entry name" value="WH_DNA-bd_sf"/>
</dbReference>
<dbReference type="SUPFAM" id="SSF46785">
    <property type="entry name" value="Winged helix' DNA-binding domain"/>
    <property type="match status" value="1"/>
</dbReference>
<feature type="domain" description="Transcription regulator TrmB N-terminal" evidence="1">
    <location>
        <begin position="11"/>
        <end position="75"/>
    </location>
</feature>
<dbReference type="EMBL" id="LCDF01000020">
    <property type="protein sequence ID" value="KKS47045.1"/>
    <property type="molecule type" value="Genomic_DNA"/>
</dbReference>
<accession>A0A0G0ZE96</accession>
<dbReference type="Proteomes" id="UP000034036">
    <property type="component" value="Unassembled WGS sequence"/>
</dbReference>
<dbReference type="Pfam" id="PF01978">
    <property type="entry name" value="TrmB"/>
    <property type="match status" value="1"/>
</dbReference>
<dbReference type="PANTHER" id="PTHR34293:SF1">
    <property type="entry name" value="HTH-TYPE TRANSCRIPTIONAL REGULATOR TRMBL2"/>
    <property type="match status" value="1"/>
</dbReference>
<sequence>MDEIAKKLISAGLSENEAKVYLALLELGKGTVSEITRKANLNRTTGYDVLDGLVAKNLASVSGKEPKQEYAAESPDRVEILLKTKIEQDQKNLIEIKNLIPELKSIHNIAGRPKVRFYEGSSGLVEVYEDTLTSHETIRAYATVDDMHRALPNYFPEYYHRRASRGIAIKAIIPKTSIGEERATHNKEEMRETALIPPDKYYFSPEINIYDDKVMIASHREKLGIIIQSAEIAEAMKIIHDLAWAEAKRLENTS</sequence>
<dbReference type="STRING" id="1618659.UV11_C0020G0014"/>
<evidence type="ECO:0000313" key="3">
    <source>
        <dbReference type="Proteomes" id="UP000034036"/>
    </source>
</evidence>
<organism evidence="2 3">
    <name type="scientific">Candidatus Giovannonibacteria bacterium GW2011_GWF2_42_19</name>
    <dbReference type="NCBI Taxonomy" id="1618659"/>
    <lineage>
        <taxon>Bacteria</taxon>
        <taxon>Candidatus Giovannoniibacteriota</taxon>
    </lineage>
</organism>
<evidence type="ECO:0000259" key="1">
    <source>
        <dbReference type="Pfam" id="PF01978"/>
    </source>
</evidence>
<dbReference type="PANTHER" id="PTHR34293">
    <property type="entry name" value="HTH-TYPE TRANSCRIPTIONAL REGULATOR TRMBL2"/>
    <property type="match status" value="1"/>
</dbReference>
<gene>
    <name evidence="2" type="ORF">UV11_C0020G0014</name>
</gene>